<dbReference type="GO" id="GO:0032259">
    <property type="term" value="P:methylation"/>
    <property type="evidence" value="ECO:0007669"/>
    <property type="project" value="UniProtKB-KW"/>
</dbReference>
<keyword evidence="7" id="KW-1185">Reference proteome</keyword>
<evidence type="ECO:0000256" key="3">
    <source>
        <dbReference type="ARBA" id="ARBA00022679"/>
    </source>
</evidence>
<accession>A0AAV4NCC8</accession>
<evidence type="ECO:0000256" key="4">
    <source>
        <dbReference type="ARBA" id="ARBA00023268"/>
    </source>
</evidence>
<evidence type="ECO:0000259" key="5">
    <source>
        <dbReference type="Pfam" id="PF13847"/>
    </source>
</evidence>
<evidence type="ECO:0000313" key="6">
    <source>
        <dbReference type="EMBL" id="GIX82291.1"/>
    </source>
</evidence>
<dbReference type="AlphaFoldDB" id="A0AAV4NCC8"/>
<dbReference type="SUPFAM" id="SSF53335">
    <property type="entry name" value="S-adenosyl-L-methionine-dependent methyltransferases"/>
    <property type="match status" value="2"/>
</dbReference>
<dbReference type="Pfam" id="PF01564">
    <property type="entry name" value="Spermine_synth"/>
    <property type="match status" value="1"/>
</dbReference>
<dbReference type="PANTHER" id="PTHR12176">
    <property type="entry name" value="SAM-DEPENDENT METHYLTRANSFERASE SUPERFAMILY PROTEIN"/>
    <property type="match status" value="1"/>
</dbReference>
<dbReference type="GO" id="GO:0008168">
    <property type="term" value="F:methyltransferase activity"/>
    <property type="evidence" value="ECO:0007669"/>
    <property type="project" value="UniProtKB-KW"/>
</dbReference>
<keyword evidence="4" id="KW-0511">Multifunctional enzyme</keyword>
<dbReference type="PANTHER" id="PTHR12176:SF78">
    <property type="entry name" value="EEF1A LYSINE AND N-TERMINAL METHYLTRANSFERASE"/>
    <property type="match status" value="1"/>
</dbReference>
<sequence>MDLLPKDHKDFGSKEYWNEFFSKQKSQPFEWYGEYDSLSEILDKYIHPKDKVLVIGCGNSKLSADLHDVGICNSISIDINAPVINQMKEKYGKDRPQMHFEVMDVFNLSFDEGAFSVVIDKGTLDALLVDKSEEVNEKINVMFSQIERVLRNGGRYLCISLLQEHVLNKLLDWFTDKGWLIRLHRCTKAEAKSEDALAFPVYAIVLTKLRKINGAPMVLEIVHNGIASPQRCSSKKDIVEYVESAQHYAFLKHYLNKKKMVEEDICLELCSTDTGKVKYRMFVVDRKQESKMKFAIFIVVQGRETEWLFSTPQGRQELAANVNCERLIVVHLLRDNVYHSLKEVKGDISAKVLELAPASFKEQVPILSLGDDVGQRDIKCRGQSELSGEYVVEDVLAEKDQFYRRLIFLNSPYITQSEAKLMIAKKKKKKGSAKLQIDFDYIANDYHTAMISGLAFLKYKMLCPNILLIGLGGGTLAMYIHKHFPDASLEVVELDPSILDVSKKWFNLITDNRLKVHIADGLTFIQDAVSNGLKYDVVILDVDNKDLSLGISGPPVAFLETAMLQNMLQLVYDSGLVMINLACRNSELYKEAYSKLKSIFKTMFSRRIPLELNEVIYCIKTDEDQKDVLEQTKDNYATLISFLEKKTTYSDIFDVVDLASCLNEIT</sequence>
<dbReference type="FunFam" id="3.40.50.150:FF:000110">
    <property type="entry name" value="methyltransferase-like protein 13 isoform X1"/>
    <property type="match status" value="1"/>
</dbReference>
<keyword evidence="2 6" id="KW-0489">Methyltransferase</keyword>
<dbReference type="InterPro" id="IPR029063">
    <property type="entry name" value="SAM-dependent_MTases_sf"/>
</dbReference>
<reference evidence="6 7" key="1">
    <citation type="submission" date="2021-06" db="EMBL/GenBank/DDBJ databases">
        <title>Caerostris darwini draft genome.</title>
        <authorList>
            <person name="Kono N."/>
            <person name="Arakawa K."/>
        </authorList>
    </citation>
    <scope>NUCLEOTIDE SEQUENCE [LARGE SCALE GENOMIC DNA]</scope>
</reference>
<evidence type="ECO:0000256" key="2">
    <source>
        <dbReference type="ARBA" id="ARBA00022603"/>
    </source>
</evidence>
<name>A0AAV4NCC8_9ARAC</name>
<keyword evidence="3" id="KW-0808">Transferase</keyword>
<dbReference type="InterPro" id="IPR051419">
    <property type="entry name" value="Lys/N-term_MeTrsfase_sf"/>
</dbReference>
<evidence type="ECO:0000256" key="1">
    <source>
        <dbReference type="ARBA" id="ARBA00008361"/>
    </source>
</evidence>
<comment type="caution">
    <text evidence="6">The sequence shown here is derived from an EMBL/GenBank/DDBJ whole genome shotgun (WGS) entry which is preliminary data.</text>
</comment>
<dbReference type="CDD" id="cd02440">
    <property type="entry name" value="AdoMet_MTases"/>
    <property type="match status" value="1"/>
</dbReference>
<protein>
    <submittedName>
        <fullName evidence="6">EEF1A lysine and N-terminal methyltransferase</fullName>
    </submittedName>
</protein>
<evidence type="ECO:0000313" key="7">
    <source>
        <dbReference type="Proteomes" id="UP001054837"/>
    </source>
</evidence>
<dbReference type="InterPro" id="IPR025714">
    <property type="entry name" value="Methyltranfer_dom"/>
</dbReference>
<dbReference type="Gene3D" id="3.40.50.150">
    <property type="entry name" value="Vaccinia Virus protein VP39"/>
    <property type="match status" value="2"/>
</dbReference>
<proteinExistence type="inferred from homology"/>
<dbReference type="EMBL" id="BPLQ01001502">
    <property type="protein sequence ID" value="GIX82291.1"/>
    <property type="molecule type" value="Genomic_DNA"/>
</dbReference>
<dbReference type="Proteomes" id="UP001054837">
    <property type="component" value="Unassembled WGS sequence"/>
</dbReference>
<feature type="domain" description="Methyltransferase" evidence="5">
    <location>
        <begin position="47"/>
        <end position="175"/>
    </location>
</feature>
<dbReference type="Pfam" id="PF13847">
    <property type="entry name" value="Methyltransf_31"/>
    <property type="match status" value="1"/>
</dbReference>
<comment type="similarity">
    <text evidence="1">Belongs to the methyltransferase superfamily.</text>
</comment>
<organism evidence="6 7">
    <name type="scientific">Caerostris darwini</name>
    <dbReference type="NCBI Taxonomy" id="1538125"/>
    <lineage>
        <taxon>Eukaryota</taxon>
        <taxon>Metazoa</taxon>
        <taxon>Ecdysozoa</taxon>
        <taxon>Arthropoda</taxon>
        <taxon>Chelicerata</taxon>
        <taxon>Arachnida</taxon>
        <taxon>Araneae</taxon>
        <taxon>Araneomorphae</taxon>
        <taxon>Entelegynae</taxon>
        <taxon>Araneoidea</taxon>
        <taxon>Araneidae</taxon>
        <taxon>Caerostris</taxon>
    </lineage>
</organism>
<gene>
    <name evidence="6" type="primary">eef1aknmt</name>
    <name evidence="6" type="ORF">CDAR_233461</name>
</gene>